<name>A0A965ZG82_9SPHI</name>
<reference evidence="1" key="1">
    <citation type="submission" date="2020-01" db="EMBL/GenBank/DDBJ databases">
        <authorList>
            <person name="Seo Y.L."/>
        </authorList>
    </citation>
    <scope>NUCLEOTIDE SEQUENCE</scope>
    <source>
        <strain evidence="1">R11</strain>
    </source>
</reference>
<dbReference type="Proteomes" id="UP000638732">
    <property type="component" value="Unassembled WGS sequence"/>
</dbReference>
<reference evidence="1" key="2">
    <citation type="submission" date="2020-10" db="EMBL/GenBank/DDBJ databases">
        <title>Mucilaginibacter sp. nov., isolated from soil.</title>
        <authorList>
            <person name="Jeon C.O."/>
        </authorList>
    </citation>
    <scope>NUCLEOTIDE SEQUENCE</scope>
    <source>
        <strain evidence="1">R11</strain>
    </source>
</reference>
<dbReference type="RefSeq" id="WP_208094487.1">
    <property type="nucleotide sequence ID" value="NZ_WWEO01000041.1"/>
</dbReference>
<organism evidence="1 2">
    <name type="scientific">Mucilaginibacter agri</name>
    <dbReference type="NCBI Taxonomy" id="2695265"/>
    <lineage>
        <taxon>Bacteria</taxon>
        <taxon>Pseudomonadati</taxon>
        <taxon>Bacteroidota</taxon>
        <taxon>Sphingobacteriia</taxon>
        <taxon>Sphingobacteriales</taxon>
        <taxon>Sphingobacteriaceae</taxon>
        <taxon>Mucilaginibacter</taxon>
    </lineage>
</organism>
<dbReference type="EMBL" id="WWEO01000041">
    <property type="protein sequence ID" value="NCD69181.1"/>
    <property type="molecule type" value="Genomic_DNA"/>
</dbReference>
<keyword evidence="2" id="KW-1185">Reference proteome</keyword>
<dbReference type="AlphaFoldDB" id="A0A965ZG82"/>
<protein>
    <submittedName>
        <fullName evidence="1">Uncharacterized protein</fullName>
    </submittedName>
</protein>
<proteinExistence type="predicted"/>
<accession>A0A965ZG82</accession>
<gene>
    <name evidence="1" type="ORF">GSY63_07420</name>
</gene>
<sequence>MSALFNAKGQGILKDTASKTSVQIAEPWKAVFDVRSDIVMVYGVDSTFESRVASWRKHGYNVQFMTGSAWGEYQDYFSGRFDGKQHLNEGQQDINGKTIWHNEGTVPYVVPTASYTEYLKQACKRAVDAGVTAVYLEEPEFWTQGGYSPAFKAAWQSYYKSPWIPQDQSPEATYLSSKLKYQLFYNLLGDVFKYVKEYSAQKGLNVKCFVPTHSLLNYAAWGIVSPEASLASLKYVDGYIAQVWTGTSRVPTYFNGIKKERVFENAFLEYGTVWSMTAPTHRTVYFLTDPIEDGVRTWEDYKKNYEATFTAELLYPTVNKFEVMPWPNRIYLGKFKPNEQSAPEPIDPAFATQMQIMVNSLQHMPVTANKVSGAHGISVLIGNSIMFQRFPEHQGYSDPQLSNFYGMVMPFVKRGVPVQVAHMENLGYAESLRDTKVLMMSYADLKPNSAKVHEQLAQWVKNGGTLVYCGKDDDPFQQVKEWWNEAGMAFKTPSQHLLKLMGFTPVDGKEEYSVGKGKFILIRENPADLIMQPNGDNHFMSVVAKAYSVQSKGSTIAYKNNFVLKRGAYIVSAVMDEHDGNKPLVLKGKFIDLFNTELPVITEKTIAAGTQSLLYDLDKITSTKPAVLAGAARVSDEKITANSYSFITKSPDNTQNVLRIFLPGKPMHVHAINNEHQSVKVAQAWDAGSHTLLLKYGNESKGVLVDIKFAK</sequence>
<comment type="caution">
    <text evidence="1">The sequence shown here is derived from an EMBL/GenBank/DDBJ whole genome shotgun (WGS) entry which is preliminary data.</text>
</comment>
<evidence type="ECO:0000313" key="1">
    <source>
        <dbReference type="EMBL" id="NCD69181.1"/>
    </source>
</evidence>
<evidence type="ECO:0000313" key="2">
    <source>
        <dbReference type="Proteomes" id="UP000638732"/>
    </source>
</evidence>